<feature type="transmembrane region" description="Helical" evidence="8">
    <location>
        <begin position="7"/>
        <end position="28"/>
    </location>
</feature>
<feature type="region of interest" description="Disordered" evidence="7">
    <location>
        <begin position="245"/>
        <end position="326"/>
    </location>
</feature>
<proteinExistence type="inferred from homology"/>
<dbReference type="CDD" id="cd05402">
    <property type="entry name" value="NT_PAP_TUTase"/>
    <property type="match status" value="1"/>
</dbReference>
<dbReference type="Pfam" id="PF03828">
    <property type="entry name" value="PAP_assoc"/>
    <property type="match status" value="1"/>
</dbReference>
<feature type="domain" description="Poly(A) RNA polymerase mitochondrial-like central palm" evidence="10">
    <location>
        <begin position="387"/>
        <end position="520"/>
    </location>
</feature>
<dbReference type="PANTHER" id="PTHR23092:SF15">
    <property type="entry name" value="INACTIVE NON-CANONICAL POLY(A) RNA POLYMERASE PROTEIN TRF4-2-RELATED"/>
    <property type="match status" value="1"/>
</dbReference>
<dbReference type="InterPro" id="IPR043519">
    <property type="entry name" value="NT_sf"/>
</dbReference>
<dbReference type="Proteomes" id="UP001148614">
    <property type="component" value="Unassembled WGS sequence"/>
</dbReference>
<gene>
    <name evidence="11" type="ORF">NPX13_g9173</name>
</gene>
<feature type="compositionally biased region" description="Basic and acidic residues" evidence="7">
    <location>
        <begin position="88"/>
        <end position="112"/>
    </location>
</feature>
<dbReference type="GO" id="GO:0010605">
    <property type="term" value="P:negative regulation of macromolecule metabolic process"/>
    <property type="evidence" value="ECO:0007669"/>
    <property type="project" value="UniProtKB-ARBA"/>
</dbReference>
<evidence type="ECO:0000256" key="6">
    <source>
        <dbReference type="ARBA" id="ARBA00022842"/>
    </source>
</evidence>
<keyword evidence="4" id="KW-0808">Transferase</keyword>
<dbReference type="InterPro" id="IPR045862">
    <property type="entry name" value="Trf4-like"/>
</dbReference>
<feature type="compositionally biased region" description="Polar residues" evidence="7">
    <location>
        <begin position="295"/>
        <end position="306"/>
    </location>
</feature>
<dbReference type="Gene3D" id="3.30.460.10">
    <property type="entry name" value="Beta Polymerase, domain 2"/>
    <property type="match status" value="1"/>
</dbReference>
<evidence type="ECO:0000256" key="7">
    <source>
        <dbReference type="SAM" id="MobiDB-lite"/>
    </source>
</evidence>
<dbReference type="GO" id="GO:1990817">
    <property type="term" value="F:poly(A) RNA polymerase activity"/>
    <property type="evidence" value="ECO:0007669"/>
    <property type="project" value="UniProtKB-EC"/>
</dbReference>
<feature type="compositionally biased region" description="Basic and acidic residues" evidence="7">
    <location>
        <begin position="164"/>
        <end position="174"/>
    </location>
</feature>
<dbReference type="SUPFAM" id="SSF81301">
    <property type="entry name" value="Nucleotidyltransferase"/>
    <property type="match status" value="1"/>
</dbReference>
<evidence type="ECO:0000256" key="1">
    <source>
        <dbReference type="ARBA" id="ARBA00001936"/>
    </source>
</evidence>
<keyword evidence="6" id="KW-0460">Magnesium</keyword>
<dbReference type="SUPFAM" id="SSF81631">
    <property type="entry name" value="PAP/OAS1 substrate-binding domain"/>
    <property type="match status" value="1"/>
</dbReference>
<feature type="region of interest" description="Disordered" evidence="7">
    <location>
        <begin position="139"/>
        <end position="210"/>
    </location>
</feature>
<evidence type="ECO:0000313" key="11">
    <source>
        <dbReference type="EMBL" id="KAJ3560826.1"/>
    </source>
</evidence>
<dbReference type="GO" id="GO:0043634">
    <property type="term" value="P:polyadenylation-dependent ncRNA catabolic process"/>
    <property type="evidence" value="ECO:0007669"/>
    <property type="project" value="TreeGrafter"/>
</dbReference>
<dbReference type="GO" id="GO:0031499">
    <property type="term" value="C:TRAMP complex"/>
    <property type="evidence" value="ECO:0007669"/>
    <property type="project" value="TreeGrafter"/>
</dbReference>
<evidence type="ECO:0000259" key="9">
    <source>
        <dbReference type="Pfam" id="PF03828"/>
    </source>
</evidence>
<dbReference type="GO" id="GO:0031123">
    <property type="term" value="P:RNA 3'-end processing"/>
    <property type="evidence" value="ECO:0007669"/>
    <property type="project" value="TreeGrafter"/>
</dbReference>
<accession>A0A9W8N765</accession>
<feature type="compositionally biased region" description="Acidic residues" evidence="7">
    <location>
        <begin position="143"/>
        <end position="163"/>
    </location>
</feature>
<dbReference type="VEuPathDB" id="FungiDB:F4678DRAFT_310700"/>
<dbReference type="PANTHER" id="PTHR23092">
    <property type="entry name" value="POLY(A) RNA POLYMERASE"/>
    <property type="match status" value="1"/>
</dbReference>
<feature type="domain" description="PAP-associated" evidence="9">
    <location>
        <begin position="586"/>
        <end position="643"/>
    </location>
</feature>
<evidence type="ECO:0000256" key="2">
    <source>
        <dbReference type="ARBA" id="ARBA00008593"/>
    </source>
</evidence>
<dbReference type="Pfam" id="PF22600">
    <property type="entry name" value="MTPAP-like_central"/>
    <property type="match status" value="1"/>
</dbReference>
<evidence type="ECO:0000256" key="4">
    <source>
        <dbReference type="ARBA" id="ARBA00022679"/>
    </source>
</evidence>
<comment type="caution">
    <text evidence="11">The sequence shown here is derived from an EMBL/GenBank/DDBJ whole genome shotgun (WGS) entry which is preliminary data.</text>
</comment>
<keyword evidence="5" id="KW-0479">Metal-binding</keyword>
<protein>
    <recommendedName>
        <fullName evidence="3">polynucleotide adenylyltransferase</fullName>
        <ecNumber evidence="3">2.7.7.19</ecNumber>
    </recommendedName>
</protein>
<evidence type="ECO:0000256" key="5">
    <source>
        <dbReference type="ARBA" id="ARBA00022723"/>
    </source>
</evidence>
<keyword evidence="8" id="KW-0812">Transmembrane</keyword>
<dbReference type="AlphaFoldDB" id="A0A9W8N765"/>
<dbReference type="InterPro" id="IPR054708">
    <property type="entry name" value="MTPAP-like_central"/>
</dbReference>
<dbReference type="FunFam" id="3.30.460.10:FF:000006">
    <property type="entry name" value="non-canonical poly(A) RNA polymerase PAPD5"/>
    <property type="match status" value="1"/>
</dbReference>
<feature type="region of interest" description="Disordered" evidence="7">
    <location>
        <begin position="75"/>
        <end position="112"/>
    </location>
</feature>
<evidence type="ECO:0000259" key="10">
    <source>
        <dbReference type="Pfam" id="PF22600"/>
    </source>
</evidence>
<keyword evidence="8" id="KW-0472">Membrane</keyword>
<comment type="cofactor">
    <cofactor evidence="1">
        <name>Mn(2+)</name>
        <dbReference type="ChEBI" id="CHEBI:29035"/>
    </cofactor>
</comment>
<name>A0A9W8N765_9PEZI</name>
<evidence type="ECO:0000256" key="8">
    <source>
        <dbReference type="SAM" id="Phobius"/>
    </source>
</evidence>
<evidence type="ECO:0000256" key="3">
    <source>
        <dbReference type="ARBA" id="ARBA00012388"/>
    </source>
</evidence>
<dbReference type="EC" id="2.7.7.19" evidence="3"/>
<dbReference type="GO" id="GO:0003729">
    <property type="term" value="F:mRNA binding"/>
    <property type="evidence" value="ECO:0007669"/>
    <property type="project" value="TreeGrafter"/>
</dbReference>
<comment type="similarity">
    <text evidence="2">Belongs to the DNA polymerase type-B-like family.</text>
</comment>
<keyword evidence="12" id="KW-1185">Reference proteome</keyword>
<dbReference type="Gene3D" id="1.10.1410.10">
    <property type="match status" value="1"/>
</dbReference>
<dbReference type="GO" id="GO:0046872">
    <property type="term" value="F:metal ion binding"/>
    <property type="evidence" value="ECO:0007669"/>
    <property type="project" value="UniProtKB-KW"/>
</dbReference>
<keyword evidence="8" id="KW-1133">Transmembrane helix</keyword>
<dbReference type="GO" id="GO:0005730">
    <property type="term" value="C:nucleolus"/>
    <property type="evidence" value="ECO:0007669"/>
    <property type="project" value="TreeGrafter"/>
</dbReference>
<evidence type="ECO:0000313" key="12">
    <source>
        <dbReference type="Proteomes" id="UP001148614"/>
    </source>
</evidence>
<dbReference type="EMBL" id="JANPWZ010002181">
    <property type="protein sequence ID" value="KAJ3560826.1"/>
    <property type="molecule type" value="Genomic_DNA"/>
</dbReference>
<reference evidence="11" key="1">
    <citation type="submission" date="2022-07" db="EMBL/GenBank/DDBJ databases">
        <title>Genome Sequence of Xylaria arbuscula.</title>
        <authorList>
            <person name="Buettner E."/>
        </authorList>
    </citation>
    <scope>NUCLEOTIDE SEQUENCE</scope>
    <source>
        <strain evidence="11">VT107</strain>
    </source>
</reference>
<sequence>MTDVMIVIDAMTVAVTTVAIGMMAIYFADLIRICDSPGAPIETLETLKTHAIPATNTAHQVPTSPSVKRLRLAFRDDRGPNSYAPRYNDSRRNQDRPRRNGPYQRREKEKAADRLLLSKRFDDQGELMLGDTAVRPTYRDVDELSDSDEIDMDISDNGDSDSDAADRPAKRTRIDAPATTRNNTAADVPKWSNPDPYTALPPPESTRKKDVVQLIRKARVEAEAKKPTAPTEAADFISCDFSDDDNADHTLNGSSQTQRPVAPAGTGPLKPTPASLNLPPKPPPISSQLSGKVHPTQNPPLSSNTAKRGKQETAPVDLTASASLGSRKRTIDDEIKPPHTLLNVKKPGGKMAPGGSVMPIWRAEAGKDPCPWVVNDHSNILDMGTRLHHEIKDFYTYVSPRDFEQKLRQELIAKLESVVKKKWRNARILPFGSFMSGLYLPTADMDIAICSQDFVDGKYPVYDKKKFLFHMRSHLEFHKVAYENAVEVISRAKVPLLKYTDSRTGLKVDISFEKLDGFKAIDTFREWKKQYPAMPPIVSLIKHFLLMRGLNEPVNGGIGGFTVICMVVHVLQTMPQVQSGSMTDDHLGQVLMTFLDFFGNKFEYEIVAIRMNPPGLVPKAKASTLVYRNLDRLSIIDPNNPENDIAGGSSNYGAIKRCFADTYKTLQKRMMQFSQQGHSAPSNVAKNTLLYPVFAGNYSHFEDQRNWLEGLDLGKVQVNNAPETTNGTRRIQW</sequence>
<dbReference type="InterPro" id="IPR002058">
    <property type="entry name" value="PAP_assoc"/>
</dbReference>
<organism evidence="11 12">
    <name type="scientific">Xylaria arbuscula</name>
    <dbReference type="NCBI Taxonomy" id="114810"/>
    <lineage>
        <taxon>Eukaryota</taxon>
        <taxon>Fungi</taxon>
        <taxon>Dikarya</taxon>
        <taxon>Ascomycota</taxon>
        <taxon>Pezizomycotina</taxon>
        <taxon>Sordariomycetes</taxon>
        <taxon>Xylariomycetidae</taxon>
        <taxon>Xylariales</taxon>
        <taxon>Xylariaceae</taxon>
        <taxon>Xylaria</taxon>
    </lineage>
</organism>
<feature type="compositionally biased region" description="Polar residues" evidence="7">
    <location>
        <begin position="249"/>
        <end position="259"/>
    </location>
</feature>